<dbReference type="PANTHER" id="PTHR11721:SF3">
    <property type="entry name" value="LARGE RIBOSOMAL SUBUNIT PROTEIN UL15"/>
    <property type="match status" value="1"/>
</dbReference>
<dbReference type="Gene3D" id="3.100.10.10">
    <property type="match status" value="1"/>
</dbReference>
<dbReference type="Gene3D" id="4.10.990.10">
    <property type="match status" value="1"/>
</dbReference>
<feature type="compositionally biased region" description="Basic residues" evidence="7">
    <location>
        <begin position="1"/>
        <end position="13"/>
    </location>
</feature>
<keyword evidence="5" id="KW-0694">RNA-binding</keyword>
<comment type="similarity">
    <text evidence="1 5 6">Belongs to the universal ribosomal protein uL15 family.</text>
</comment>
<dbReference type="PANTHER" id="PTHR11721">
    <property type="entry name" value="60S RIBOSOMAL PROTEIN L27A"/>
    <property type="match status" value="1"/>
</dbReference>
<evidence type="ECO:0000256" key="7">
    <source>
        <dbReference type="SAM" id="MobiDB-lite"/>
    </source>
</evidence>
<keyword evidence="3 5" id="KW-0687">Ribonucleoprotein</keyword>
<keyword evidence="5" id="KW-0699">rRNA-binding</keyword>
<comment type="subunit">
    <text evidence="5">Part of the 50S ribosomal subunit.</text>
</comment>
<dbReference type="RefSeq" id="WP_309306996.1">
    <property type="nucleotide sequence ID" value="NZ_CP133594.1"/>
</dbReference>
<evidence type="ECO:0000313" key="10">
    <source>
        <dbReference type="Proteomes" id="UP001183006"/>
    </source>
</evidence>
<evidence type="ECO:0000256" key="5">
    <source>
        <dbReference type="HAMAP-Rule" id="MF_01341"/>
    </source>
</evidence>
<proteinExistence type="inferred from homology"/>
<evidence type="ECO:0000256" key="3">
    <source>
        <dbReference type="ARBA" id="ARBA00023274"/>
    </source>
</evidence>
<dbReference type="EMBL" id="CP133594">
    <property type="protein sequence ID" value="WMW21210.1"/>
    <property type="molecule type" value="Genomic_DNA"/>
</dbReference>
<dbReference type="InterPro" id="IPR021131">
    <property type="entry name" value="Ribosomal_uL15/eL18"/>
</dbReference>
<dbReference type="PROSITE" id="PS00475">
    <property type="entry name" value="RIBOSOMAL_L15"/>
    <property type="match status" value="1"/>
</dbReference>
<feature type="region of interest" description="Disordered" evidence="7">
    <location>
        <begin position="1"/>
        <end position="40"/>
    </location>
</feature>
<dbReference type="InterPro" id="IPR001196">
    <property type="entry name" value="Ribosomal_uL15_CS"/>
</dbReference>
<dbReference type="AlphaFoldDB" id="A0AA51UDJ2"/>
<evidence type="ECO:0000256" key="1">
    <source>
        <dbReference type="ARBA" id="ARBA00007320"/>
    </source>
</evidence>
<dbReference type="GeneID" id="84229931"/>
<evidence type="ECO:0000256" key="4">
    <source>
        <dbReference type="ARBA" id="ARBA00035200"/>
    </source>
</evidence>
<dbReference type="GO" id="GO:0006412">
    <property type="term" value="P:translation"/>
    <property type="evidence" value="ECO:0007669"/>
    <property type="project" value="UniProtKB-UniRule"/>
</dbReference>
<dbReference type="InterPro" id="IPR030878">
    <property type="entry name" value="Ribosomal_uL15"/>
</dbReference>
<dbReference type="KEGG" id="mmav:RE476_07280"/>
<accession>A0AA51UDJ2</accession>
<dbReference type="GO" id="GO:0022625">
    <property type="term" value="C:cytosolic large ribosomal subunit"/>
    <property type="evidence" value="ECO:0007669"/>
    <property type="project" value="TreeGrafter"/>
</dbReference>
<dbReference type="InterPro" id="IPR036227">
    <property type="entry name" value="Ribosomal_uL15/eL18_sf"/>
</dbReference>
<reference evidence="9" key="1">
    <citation type="submission" date="2023-08" db="EMBL/GenBank/DDBJ databases">
        <title>Methanolobus mangrovi sp. nov. and Methanolobus sediminis sp. nov, two novel methylotrophic methanogens isolated from mangrove sediments in China.</title>
        <authorList>
            <person name="Zhou J."/>
        </authorList>
    </citation>
    <scope>NUCLEOTIDE SEQUENCE</scope>
    <source>
        <strain evidence="9">FTZ2</strain>
    </source>
</reference>
<gene>
    <name evidence="5" type="primary">rpl15</name>
    <name evidence="9" type="ORF">RE476_07280</name>
</gene>
<evidence type="ECO:0000256" key="6">
    <source>
        <dbReference type="RuleBase" id="RU003888"/>
    </source>
</evidence>
<dbReference type="GO" id="GO:0019843">
    <property type="term" value="F:rRNA binding"/>
    <property type="evidence" value="ECO:0007669"/>
    <property type="project" value="UniProtKB-UniRule"/>
</dbReference>
<dbReference type="Proteomes" id="UP001183006">
    <property type="component" value="Chromosome"/>
</dbReference>
<dbReference type="GO" id="GO:0003735">
    <property type="term" value="F:structural constituent of ribosome"/>
    <property type="evidence" value="ECO:0007669"/>
    <property type="project" value="InterPro"/>
</dbReference>
<evidence type="ECO:0000259" key="8">
    <source>
        <dbReference type="Pfam" id="PF00828"/>
    </source>
</evidence>
<evidence type="ECO:0000256" key="2">
    <source>
        <dbReference type="ARBA" id="ARBA00022980"/>
    </source>
</evidence>
<dbReference type="InterPro" id="IPR027386">
    <property type="entry name" value="Rbsml_uL15_N"/>
</dbReference>
<comment type="function">
    <text evidence="5">Binds to the 23S rRNA.</text>
</comment>
<keyword evidence="2 5" id="KW-0689">Ribosomal protein</keyword>
<sequence length="147" mass="15618">MTSKKTNTKKFRGSRTCGGGTTKNRRGAGNRGGRGRCGENAHHATRALKLGYFRGHQRGFTRPLKVINDVSIVNVGELDELADQLVEDGFAELQDGAYVIDLAVLDIDKVLGAGKVSKKFSVTAAGFSASAKEKIESAGGSCTEIDE</sequence>
<name>A0AA51UDJ2_9EURY</name>
<dbReference type="SUPFAM" id="SSF52080">
    <property type="entry name" value="Ribosomal proteins L15p and L18e"/>
    <property type="match status" value="1"/>
</dbReference>
<feature type="domain" description="Large ribosomal subunit protein uL15/eL18" evidence="8">
    <location>
        <begin position="72"/>
        <end position="143"/>
    </location>
</feature>
<protein>
    <recommendedName>
        <fullName evidence="4 5">Large ribosomal subunit protein uL15</fullName>
    </recommendedName>
</protein>
<dbReference type="Pfam" id="PF00828">
    <property type="entry name" value="Ribosomal_L27A"/>
    <property type="match status" value="1"/>
</dbReference>
<dbReference type="HAMAP" id="MF_01341">
    <property type="entry name" value="Ribosomal_uL15"/>
    <property type="match status" value="1"/>
</dbReference>
<organism evidence="9 10">
    <name type="scientific">Methanolobus mangrovi</name>
    <dbReference type="NCBI Taxonomy" id="3072977"/>
    <lineage>
        <taxon>Archaea</taxon>
        <taxon>Methanobacteriati</taxon>
        <taxon>Methanobacteriota</taxon>
        <taxon>Stenosarchaea group</taxon>
        <taxon>Methanomicrobia</taxon>
        <taxon>Methanosarcinales</taxon>
        <taxon>Methanosarcinaceae</taxon>
        <taxon>Methanolobus</taxon>
    </lineage>
</organism>
<evidence type="ECO:0000313" key="9">
    <source>
        <dbReference type="EMBL" id="WMW21210.1"/>
    </source>
</evidence>
<keyword evidence="10" id="KW-1185">Reference proteome</keyword>